<dbReference type="AlphaFoldDB" id="A0A0P0X4D9"/>
<proteinExistence type="predicted"/>
<reference evidence="2" key="1">
    <citation type="journal article" date="2005" name="Nature">
        <title>The map-based sequence of the rice genome.</title>
        <authorList>
            <consortium name="International rice genome sequencing project (IRGSP)"/>
            <person name="Matsumoto T."/>
            <person name="Wu J."/>
            <person name="Kanamori H."/>
            <person name="Katayose Y."/>
            <person name="Fujisawa M."/>
            <person name="Namiki N."/>
            <person name="Mizuno H."/>
            <person name="Yamamoto K."/>
            <person name="Antonio B.A."/>
            <person name="Baba T."/>
            <person name="Sakata K."/>
            <person name="Nagamura Y."/>
            <person name="Aoki H."/>
            <person name="Arikawa K."/>
            <person name="Arita K."/>
            <person name="Bito T."/>
            <person name="Chiden Y."/>
            <person name="Fujitsuka N."/>
            <person name="Fukunaka R."/>
            <person name="Hamada M."/>
            <person name="Harada C."/>
            <person name="Hayashi A."/>
            <person name="Hijishita S."/>
            <person name="Honda M."/>
            <person name="Hosokawa S."/>
            <person name="Ichikawa Y."/>
            <person name="Idonuma A."/>
            <person name="Iijima M."/>
            <person name="Ikeda M."/>
            <person name="Ikeno M."/>
            <person name="Ito K."/>
            <person name="Ito S."/>
            <person name="Ito T."/>
            <person name="Ito Y."/>
            <person name="Ito Y."/>
            <person name="Iwabuchi A."/>
            <person name="Kamiya K."/>
            <person name="Karasawa W."/>
            <person name="Kurita K."/>
            <person name="Katagiri S."/>
            <person name="Kikuta A."/>
            <person name="Kobayashi H."/>
            <person name="Kobayashi N."/>
            <person name="Machita K."/>
            <person name="Maehara T."/>
            <person name="Masukawa M."/>
            <person name="Mizubayashi T."/>
            <person name="Mukai Y."/>
            <person name="Nagasaki H."/>
            <person name="Nagata Y."/>
            <person name="Naito S."/>
            <person name="Nakashima M."/>
            <person name="Nakama Y."/>
            <person name="Nakamichi Y."/>
            <person name="Nakamura M."/>
            <person name="Meguro A."/>
            <person name="Negishi M."/>
            <person name="Ohta I."/>
            <person name="Ohta T."/>
            <person name="Okamoto M."/>
            <person name="Ono N."/>
            <person name="Saji S."/>
            <person name="Sakaguchi M."/>
            <person name="Sakai K."/>
            <person name="Shibata M."/>
            <person name="Shimokawa T."/>
            <person name="Song J."/>
            <person name="Takazaki Y."/>
            <person name="Terasawa K."/>
            <person name="Tsugane M."/>
            <person name="Tsuji K."/>
            <person name="Ueda S."/>
            <person name="Waki K."/>
            <person name="Yamagata H."/>
            <person name="Yamamoto M."/>
            <person name="Yamamoto S."/>
            <person name="Yamane H."/>
            <person name="Yoshiki S."/>
            <person name="Yoshihara R."/>
            <person name="Yukawa K."/>
            <person name="Zhong H."/>
            <person name="Yano M."/>
            <person name="Yuan Q."/>
            <person name="Ouyang S."/>
            <person name="Liu J."/>
            <person name="Jones K.M."/>
            <person name="Gansberger K."/>
            <person name="Moffat K."/>
            <person name="Hill J."/>
            <person name="Bera J."/>
            <person name="Fadrosh D."/>
            <person name="Jin S."/>
            <person name="Johri S."/>
            <person name="Kim M."/>
            <person name="Overton L."/>
            <person name="Reardon M."/>
            <person name="Tsitrin T."/>
            <person name="Vuong H."/>
            <person name="Weaver B."/>
            <person name="Ciecko A."/>
            <person name="Tallon L."/>
            <person name="Jackson J."/>
            <person name="Pai G."/>
            <person name="Aken S.V."/>
            <person name="Utterback T."/>
            <person name="Reidmuller S."/>
            <person name="Feldblyum T."/>
            <person name="Hsiao J."/>
            <person name="Zismann V."/>
            <person name="Iobst S."/>
            <person name="de Vazeille A.R."/>
            <person name="Buell C.R."/>
            <person name="Ying K."/>
            <person name="Li Y."/>
            <person name="Lu T."/>
            <person name="Huang Y."/>
            <person name="Zhao Q."/>
            <person name="Feng Q."/>
            <person name="Zhang L."/>
            <person name="Zhu J."/>
            <person name="Weng Q."/>
            <person name="Mu J."/>
            <person name="Lu Y."/>
            <person name="Fan D."/>
            <person name="Liu Y."/>
            <person name="Guan J."/>
            <person name="Zhang Y."/>
            <person name="Yu S."/>
            <person name="Liu X."/>
            <person name="Zhang Y."/>
            <person name="Hong G."/>
            <person name="Han B."/>
            <person name="Choisne N."/>
            <person name="Demange N."/>
            <person name="Orjeda G."/>
            <person name="Samain S."/>
            <person name="Cattolico L."/>
            <person name="Pelletier E."/>
            <person name="Couloux A."/>
            <person name="Segurens B."/>
            <person name="Wincker P."/>
            <person name="D'Hont A."/>
            <person name="Scarpelli C."/>
            <person name="Weissenbach J."/>
            <person name="Salanoubat M."/>
            <person name="Quetier F."/>
            <person name="Yu Y."/>
            <person name="Kim H.R."/>
            <person name="Rambo T."/>
            <person name="Currie J."/>
            <person name="Collura K."/>
            <person name="Luo M."/>
            <person name="Yang T."/>
            <person name="Ammiraju J.S.S."/>
            <person name="Engler F."/>
            <person name="Soderlund C."/>
            <person name="Wing R.A."/>
            <person name="Palmer L.E."/>
            <person name="de la Bastide M."/>
            <person name="Spiegel L."/>
            <person name="Nascimento L."/>
            <person name="Zutavern T."/>
            <person name="O'Shaughnessy A."/>
            <person name="Dike S."/>
            <person name="Dedhia N."/>
            <person name="Preston R."/>
            <person name="Balija V."/>
            <person name="McCombie W.R."/>
            <person name="Chow T."/>
            <person name="Chen H."/>
            <person name="Chung M."/>
            <person name="Chen C."/>
            <person name="Shaw J."/>
            <person name="Wu H."/>
            <person name="Hsiao K."/>
            <person name="Chao Y."/>
            <person name="Chu M."/>
            <person name="Cheng C."/>
            <person name="Hour A."/>
            <person name="Lee P."/>
            <person name="Lin S."/>
            <person name="Lin Y."/>
            <person name="Liou J."/>
            <person name="Liu S."/>
            <person name="Hsing Y."/>
            <person name="Raghuvanshi S."/>
            <person name="Mohanty A."/>
            <person name="Bharti A.K."/>
            <person name="Gaur A."/>
            <person name="Gupta V."/>
            <person name="Kumar D."/>
            <person name="Ravi V."/>
            <person name="Vij S."/>
            <person name="Kapur A."/>
            <person name="Khurana P."/>
            <person name="Khurana P."/>
            <person name="Khurana J.P."/>
            <person name="Tyagi A.K."/>
            <person name="Gaikwad K."/>
            <person name="Singh A."/>
            <person name="Dalal V."/>
            <person name="Srivastava S."/>
            <person name="Dixit A."/>
            <person name="Pal A.K."/>
            <person name="Ghazi I.A."/>
            <person name="Yadav M."/>
            <person name="Pandit A."/>
            <person name="Bhargava A."/>
            <person name="Sureshbabu K."/>
            <person name="Batra K."/>
            <person name="Sharma T.R."/>
            <person name="Mohapatra T."/>
            <person name="Singh N.K."/>
            <person name="Messing J."/>
            <person name="Nelson A.B."/>
            <person name="Fuks G."/>
            <person name="Kavchok S."/>
            <person name="Keizer G."/>
            <person name="Linton E."/>
            <person name="Llaca V."/>
            <person name="Song R."/>
            <person name="Tanyolac B."/>
            <person name="Young S."/>
            <person name="Ho-Il K."/>
            <person name="Hahn J.H."/>
            <person name="Sangsakoo G."/>
            <person name="Vanavichit A."/>
            <person name="de Mattos Luiz.A.T."/>
            <person name="Zimmer P.D."/>
            <person name="Malone G."/>
            <person name="Dellagostin O."/>
            <person name="de Oliveira A.C."/>
            <person name="Bevan M."/>
            <person name="Bancroft I."/>
            <person name="Minx P."/>
            <person name="Cordum H."/>
            <person name="Wilson R."/>
            <person name="Cheng Z."/>
            <person name="Jin W."/>
            <person name="Jiang J."/>
            <person name="Leong S.A."/>
            <person name="Iwama H."/>
            <person name="Gojobori T."/>
            <person name="Itoh T."/>
            <person name="Niimura Y."/>
            <person name="Fujii Y."/>
            <person name="Habara T."/>
            <person name="Sakai H."/>
            <person name="Sato Y."/>
            <person name="Wilson G."/>
            <person name="Kumar K."/>
            <person name="McCouch S."/>
            <person name="Juretic N."/>
            <person name="Hoen D."/>
            <person name="Wright S."/>
            <person name="Bruskiewich R."/>
            <person name="Bureau T."/>
            <person name="Miyao A."/>
            <person name="Hirochika H."/>
            <person name="Nishikawa T."/>
            <person name="Kadowaki K."/>
            <person name="Sugiura M."/>
            <person name="Burr B."/>
            <person name="Sasaki T."/>
        </authorList>
    </citation>
    <scope>NUCLEOTIDE SEQUENCE [LARGE SCALE GENOMIC DNA]</scope>
    <source>
        <strain evidence="2">cv. Nipponbare</strain>
    </source>
</reference>
<evidence type="ECO:0000313" key="2">
    <source>
        <dbReference type="Proteomes" id="UP000000763"/>
    </source>
</evidence>
<accession>A0A0P0X4D9</accession>
<name>A0A0P0X4D9_ORYSJ</name>
<dbReference type="Proteomes" id="UP000000763">
    <property type="component" value="Chromosome 7"/>
</dbReference>
<dbReference type="EMBL" id="AP004303">
    <property type="protein sequence ID" value="BAC21444.1"/>
    <property type="molecule type" value="Genomic_DNA"/>
</dbReference>
<organism evidence="1 2">
    <name type="scientific">Oryza sativa subsp. japonica</name>
    <name type="common">Rice</name>
    <dbReference type="NCBI Taxonomy" id="39947"/>
    <lineage>
        <taxon>Eukaryota</taxon>
        <taxon>Viridiplantae</taxon>
        <taxon>Streptophyta</taxon>
        <taxon>Embryophyta</taxon>
        <taxon>Tracheophyta</taxon>
        <taxon>Spermatophyta</taxon>
        <taxon>Magnoliopsida</taxon>
        <taxon>Liliopsida</taxon>
        <taxon>Poales</taxon>
        <taxon>Poaceae</taxon>
        <taxon>BOP clade</taxon>
        <taxon>Oryzoideae</taxon>
        <taxon>Oryzeae</taxon>
        <taxon>Oryzinae</taxon>
        <taxon>Oryza</taxon>
        <taxon>Oryza sativa</taxon>
    </lineage>
</organism>
<sequence>MGRHDNALKRECDANAVVVGSAKTGLGFHPSSAACLSTIDATLLLPCQTSVSAWVLLYRHPPSASLTSYATRSSVPLPLMLPAVNCTTPPCRRSFLHGGLQAGLTSTRARCASTPATTSHRCRLHLHAPWRPPSPTAKPPCSVLHRQPPRLLSLPVLRQCHLTPTARTGRQSALAEDLIRRRPP</sequence>
<dbReference type="PROSITE" id="PS51257">
    <property type="entry name" value="PROKAR_LIPOPROTEIN"/>
    <property type="match status" value="1"/>
</dbReference>
<gene>
    <name evidence="1" type="primary">P0407H12.120</name>
</gene>
<evidence type="ECO:0000313" key="1">
    <source>
        <dbReference type="EMBL" id="BAC21444.1"/>
    </source>
</evidence>
<protein>
    <submittedName>
        <fullName evidence="1">Uncharacterized protein</fullName>
    </submittedName>
</protein>
<reference evidence="2" key="2">
    <citation type="journal article" date="2008" name="Nucleic Acids Res.">
        <title>The rice annotation project database (RAP-DB): 2008 update.</title>
        <authorList>
            <consortium name="The rice annotation project (RAP)"/>
        </authorList>
    </citation>
    <scope>GENOME REANNOTATION</scope>
    <source>
        <strain evidence="2">cv. Nipponbare</strain>
    </source>
</reference>